<dbReference type="SUPFAM" id="SSF51294">
    <property type="entry name" value="Hedgehog/intein (Hint) domain"/>
    <property type="match status" value="1"/>
</dbReference>
<protein>
    <submittedName>
        <fullName evidence="2">tRNA(1-methyladenosine) methyltransferase-related protein</fullName>
    </submittedName>
</protein>
<dbReference type="EMBL" id="JSUQ01000010">
    <property type="protein sequence ID" value="KHQ52756.1"/>
    <property type="molecule type" value="Genomic_DNA"/>
</dbReference>
<proteinExistence type="predicted"/>
<dbReference type="AlphaFoldDB" id="A0A0B3S7U7"/>
<accession>A0A0B3S7U7</accession>
<dbReference type="Proteomes" id="UP000030960">
    <property type="component" value="Unassembled WGS sequence"/>
</dbReference>
<sequence>MATYDAGTYFIYQLASGTTYDFLEQNFSSPYTYDDTEADNTFEVGDDINDNAIVTTFLGTLTVPLNGGGTVEAMVADFSSVSSSQRVLILPDGVPPAYVTLPDSIDLDTLDTSDFVTCFAAGTGIATALGDRPVETLRIGDKITTADGRQVPVKWIGCQTILTRFRGDRARMIRIRKGALAEGLPHSDLTVTGDHGMVLDGYVVNASALVNGHSICQVPLAELPAQFTVYHVETEAHDVILANGAATETYVDYAARSRFDNHAEYRALYGEESAIPEMAMPRISAARLLPDHLRVRLGRRIEVLTKPAAA</sequence>
<dbReference type="Pfam" id="PF13403">
    <property type="entry name" value="Hint_2"/>
    <property type="match status" value="1"/>
</dbReference>
<comment type="caution">
    <text evidence="2">The sequence shown here is derived from an EMBL/GenBank/DDBJ whole genome shotgun (WGS) entry which is preliminary data.</text>
</comment>
<dbReference type="OrthoDB" id="6305173at2"/>
<dbReference type="Gene3D" id="2.170.16.10">
    <property type="entry name" value="Hedgehog/Intein (Hint) domain"/>
    <property type="match status" value="1"/>
</dbReference>
<keyword evidence="2" id="KW-0489">Methyltransferase</keyword>
<dbReference type="InterPro" id="IPR028992">
    <property type="entry name" value="Hedgehog/Intein_dom"/>
</dbReference>
<dbReference type="GO" id="GO:0032259">
    <property type="term" value="P:methylation"/>
    <property type="evidence" value="ECO:0007669"/>
    <property type="project" value="UniProtKB-KW"/>
</dbReference>
<reference evidence="2 3" key="1">
    <citation type="submission" date="2014-10" db="EMBL/GenBank/DDBJ databases">
        <title>Genome sequence of Ponticoccus sp. strain UMTAT08 isolated from clonal culture of toxic dinoflagellate Alexandrium tamiyavanichii.</title>
        <authorList>
            <person name="Gan H.Y."/>
            <person name="Muhd D.-D."/>
            <person name="Mohd Noor M.E."/>
            <person name="Yeong Y.S."/>
            <person name="Usup G."/>
        </authorList>
    </citation>
    <scope>NUCLEOTIDE SEQUENCE [LARGE SCALE GENOMIC DNA]</scope>
    <source>
        <strain evidence="2 3">UMTAT08</strain>
    </source>
</reference>
<dbReference type="RefSeq" id="WP_052244516.1">
    <property type="nucleotide sequence ID" value="NZ_JSUQ01000010.1"/>
</dbReference>
<gene>
    <name evidence="2" type="ORF">OA50_02793</name>
</gene>
<name>A0A0B3S7U7_9RHOB</name>
<dbReference type="GO" id="GO:0008168">
    <property type="term" value="F:methyltransferase activity"/>
    <property type="evidence" value="ECO:0007669"/>
    <property type="project" value="UniProtKB-KW"/>
</dbReference>
<dbReference type="STRING" id="561184.SAMN05216376_10856"/>
<dbReference type="InterPro" id="IPR036844">
    <property type="entry name" value="Hint_dom_sf"/>
</dbReference>
<feature type="domain" description="Hedgehog/Intein (Hint)" evidence="1">
    <location>
        <begin position="117"/>
        <end position="252"/>
    </location>
</feature>
<evidence type="ECO:0000313" key="2">
    <source>
        <dbReference type="EMBL" id="KHQ52756.1"/>
    </source>
</evidence>
<keyword evidence="2" id="KW-0808">Transferase</keyword>
<evidence type="ECO:0000313" key="3">
    <source>
        <dbReference type="Proteomes" id="UP000030960"/>
    </source>
</evidence>
<keyword evidence="3" id="KW-1185">Reference proteome</keyword>
<evidence type="ECO:0000259" key="1">
    <source>
        <dbReference type="Pfam" id="PF13403"/>
    </source>
</evidence>
<organism evidence="2 3">
    <name type="scientific">Mameliella alba</name>
    <dbReference type="NCBI Taxonomy" id="561184"/>
    <lineage>
        <taxon>Bacteria</taxon>
        <taxon>Pseudomonadati</taxon>
        <taxon>Pseudomonadota</taxon>
        <taxon>Alphaproteobacteria</taxon>
        <taxon>Rhodobacterales</taxon>
        <taxon>Roseobacteraceae</taxon>
        <taxon>Mameliella</taxon>
    </lineage>
</organism>